<feature type="region of interest" description="Disordered" evidence="1">
    <location>
        <begin position="58"/>
        <end position="139"/>
    </location>
</feature>
<comment type="caution">
    <text evidence="2">The sequence shown here is derived from an EMBL/GenBank/DDBJ whole genome shotgun (WGS) entry which is preliminary data.</text>
</comment>
<reference evidence="2" key="1">
    <citation type="submission" date="2021-04" db="EMBL/GenBank/DDBJ databases">
        <title>First draft genome resource for Brassicaceae pathogens Fusarium oxysporum f. sp. raphani and Fusarium oxysporum f. sp. rapae.</title>
        <authorList>
            <person name="Asai S."/>
        </authorList>
    </citation>
    <scope>NUCLEOTIDE SEQUENCE</scope>
    <source>
        <strain evidence="2">Tf1262</strain>
    </source>
</reference>
<feature type="compositionally biased region" description="Acidic residues" evidence="1">
    <location>
        <begin position="76"/>
        <end position="89"/>
    </location>
</feature>
<evidence type="ECO:0000313" key="2">
    <source>
        <dbReference type="EMBL" id="KAG7410090.1"/>
    </source>
</evidence>
<feature type="compositionally biased region" description="Polar residues" evidence="1">
    <location>
        <begin position="105"/>
        <end position="118"/>
    </location>
</feature>
<dbReference type="AlphaFoldDB" id="A0A8J5TQK8"/>
<accession>A0A8J5TQK8</accession>
<evidence type="ECO:0000256" key="1">
    <source>
        <dbReference type="SAM" id="MobiDB-lite"/>
    </source>
</evidence>
<dbReference type="Proteomes" id="UP000693942">
    <property type="component" value="Unassembled WGS sequence"/>
</dbReference>
<proteinExistence type="predicted"/>
<gene>
    <name evidence="2" type="ORF">Forpi1262_v017813</name>
</gene>
<evidence type="ECO:0000313" key="3">
    <source>
        <dbReference type="Proteomes" id="UP000693942"/>
    </source>
</evidence>
<protein>
    <submittedName>
        <fullName evidence="2">Uncharacterized protein</fullName>
    </submittedName>
</protein>
<organism evidence="2 3">
    <name type="scientific">Fusarium oxysporum f. sp. raphani</name>
    <dbReference type="NCBI Taxonomy" id="96318"/>
    <lineage>
        <taxon>Eukaryota</taxon>
        <taxon>Fungi</taxon>
        <taxon>Dikarya</taxon>
        <taxon>Ascomycota</taxon>
        <taxon>Pezizomycotina</taxon>
        <taxon>Sordariomycetes</taxon>
        <taxon>Hypocreomycetidae</taxon>
        <taxon>Hypocreales</taxon>
        <taxon>Nectriaceae</taxon>
        <taxon>Fusarium</taxon>
        <taxon>Fusarium oxysporum species complex</taxon>
    </lineage>
</organism>
<name>A0A8J5TQK8_FUSOX</name>
<sequence length="167" mass="18577">MEGLLLFPPLCPLYPGGVELHSTLQCPNTQLPQEVRDSILEASHATKPLSAMDWTALPGSDDTVTFNLEPPRHADDEEEDDEEEEEDLPLIEVAPLHEGRATPRWQRSSPPMTPSYESSPPPEKASTPCPSRLQPHTSTIDQMLQIIRNEREVQAASLPHLMDVDTP</sequence>
<dbReference type="EMBL" id="JAELUR010000027">
    <property type="protein sequence ID" value="KAG7410090.1"/>
    <property type="molecule type" value="Genomic_DNA"/>
</dbReference>